<dbReference type="PANTHER" id="PTHR36435">
    <property type="entry name" value="SLR1288 PROTEIN"/>
    <property type="match status" value="1"/>
</dbReference>
<dbReference type="GO" id="GO:0006508">
    <property type="term" value="P:proteolysis"/>
    <property type="evidence" value="ECO:0007669"/>
    <property type="project" value="UniProtKB-KW"/>
</dbReference>
<feature type="transmembrane region" description="Helical" evidence="1">
    <location>
        <begin position="41"/>
        <end position="59"/>
    </location>
</feature>
<keyword evidence="1" id="KW-1133">Transmembrane helix</keyword>
<dbReference type="GO" id="GO:0008237">
    <property type="term" value="F:metallopeptidase activity"/>
    <property type="evidence" value="ECO:0007669"/>
    <property type="project" value="UniProtKB-KW"/>
</dbReference>
<keyword evidence="1" id="KW-0812">Transmembrane</keyword>
<organism evidence="3 4">
    <name type="scientific">Clostridium sartagoforme</name>
    <dbReference type="NCBI Taxonomy" id="84031"/>
    <lineage>
        <taxon>Bacteria</taxon>
        <taxon>Bacillati</taxon>
        <taxon>Bacillota</taxon>
        <taxon>Clostridia</taxon>
        <taxon>Eubacteriales</taxon>
        <taxon>Clostridiaceae</taxon>
        <taxon>Clostridium</taxon>
    </lineage>
</organism>
<accession>A0A4S2DEE7</accession>
<feature type="transmembrane region" description="Helical" evidence="1">
    <location>
        <begin position="150"/>
        <end position="167"/>
    </location>
</feature>
<dbReference type="InterPro" id="IPR052710">
    <property type="entry name" value="CAAX_protease"/>
</dbReference>
<dbReference type="Proteomes" id="UP000306888">
    <property type="component" value="Unassembled WGS sequence"/>
</dbReference>
<gene>
    <name evidence="3" type="ORF">E5347_15330</name>
</gene>
<feature type="domain" description="CAAX prenyl protease 2/Lysostaphin resistance protein A-like" evidence="2">
    <location>
        <begin position="120"/>
        <end position="204"/>
    </location>
</feature>
<feature type="transmembrane region" description="Helical" evidence="1">
    <location>
        <begin position="9"/>
        <end position="29"/>
    </location>
</feature>
<comment type="caution">
    <text evidence="3">The sequence shown here is derived from an EMBL/GenBank/DDBJ whole genome shotgun (WGS) entry which is preliminary data.</text>
</comment>
<evidence type="ECO:0000313" key="3">
    <source>
        <dbReference type="EMBL" id="TGY40339.1"/>
    </source>
</evidence>
<protein>
    <submittedName>
        <fullName evidence="3">CPBP family intramembrane metalloprotease</fullName>
    </submittedName>
</protein>
<dbReference type="GO" id="GO:0004175">
    <property type="term" value="F:endopeptidase activity"/>
    <property type="evidence" value="ECO:0007669"/>
    <property type="project" value="UniProtKB-ARBA"/>
</dbReference>
<feature type="transmembrane region" description="Helical" evidence="1">
    <location>
        <begin position="295"/>
        <end position="314"/>
    </location>
</feature>
<dbReference type="RefSeq" id="WP_136008101.1">
    <property type="nucleotide sequence ID" value="NZ_SRYR01000014.1"/>
</dbReference>
<dbReference type="InterPro" id="IPR003675">
    <property type="entry name" value="Rce1/LyrA-like_dom"/>
</dbReference>
<reference evidence="3 4" key="1">
    <citation type="submission" date="2019-04" db="EMBL/GenBank/DDBJ databases">
        <title>Microbes associate with the intestines of laboratory mice.</title>
        <authorList>
            <person name="Navarre W."/>
            <person name="Wong E."/>
            <person name="Huang K."/>
            <person name="Tropini C."/>
            <person name="Ng K."/>
            <person name="Yu B."/>
        </authorList>
    </citation>
    <scope>NUCLEOTIDE SEQUENCE [LARGE SCALE GENOMIC DNA]</scope>
    <source>
        <strain evidence="3 4">NM50_B9-20</strain>
    </source>
</reference>
<dbReference type="AlphaFoldDB" id="A0A4S2DEE7"/>
<keyword evidence="3" id="KW-0378">Hydrolase</keyword>
<feature type="transmembrane region" description="Helical" evidence="1">
    <location>
        <begin position="200"/>
        <end position="220"/>
    </location>
</feature>
<keyword evidence="4" id="KW-1185">Reference proteome</keyword>
<evidence type="ECO:0000259" key="2">
    <source>
        <dbReference type="Pfam" id="PF02517"/>
    </source>
</evidence>
<feature type="transmembrane region" description="Helical" evidence="1">
    <location>
        <begin position="79"/>
        <end position="104"/>
    </location>
</feature>
<keyword evidence="1" id="KW-0472">Membrane</keyword>
<feature type="transmembrane region" description="Helical" evidence="1">
    <location>
        <begin position="240"/>
        <end position="264"/>
    </location>
</feature>
<dbReference type="GO" id="GO:0080120">
    <property type="term" value="P:CAAX-box protein maturation"/>
    <property type="evidence" value="ECO:0007669"/>
    <property type="project" value="UniProtKB-ARBA"/>
</dbReference>
<keyword evidence="3" id="KW-0482">Metalloprotease</keyword>
<dbReference type="OrthoDB" id="2035856at2"/>
<evidence type="ECO:0000256" key="1">
    <source>
        <dbReference type="SAM" id="Phobius"/>
    </source>
</evidence>
<evidence type="ECO:0000313" key="4">
    <source>
        <dbReference type="Proteomes" id="UP000306888"/>
    </source>
</evidence>
<dbReference type="EMBL" id="SRYR01000014">
    <property type="protein sequence ID" value="TGY40339.1"/>
    <property type="molecule type" value="Genomic_DNA"/>
</dbReference>
<feature type="transmembrane region" description="Helical" evidence="1">
    <location>
        <begin position="173"/>
        <end position="193"/>
    </location>
</feature>
<dbReference type="PANTHER" id="PTHR36435:SF1">
    <property type="entry name" value="CAAX AMINO TERMINAL PROTEASE FAMILY PROTEIN"/>
    <property type="match status" value="1"/>
</dbReference>
<proteinExistence type="predicted"/>
<dbReference type="Pfam" id="PF02517">
    <property type="entry name" value="Rce1-like"/>
    <property type="match status" value="1"/>
</dbReference>
<name>A0A4S2DEE7_9CLOT</name>
<keyword evidence="3" id="KW-0645">Protease</keyword>
<sequence length="315" mass="35492">MSKVLRSSLYFLFILVAQALGPSFLILLYRMLGISDPKLILFLNHLIILIIPAIIFLLISKEPAKKTLRLNKLHWQDTLLVILLGFVVQPVMTFFSLITVFFFNNNAGEFMGSIVSAPYPLLLAVMALLPTISEEITLRGIILSGYNNKNRYVAAAITGLFFGILHLDPQQFLYTAALGFIFALVVRITGSIYSSMIMHFIINGTSVTMLKITELIKNVLPISNETAETTLKNISSSEKLFLFIFYGTIAIIFSVFVFLIIYWLDKINKKRVLTSGLEEVAEFNNENKPVKKERVINIPVILAIVFYIGLMILVN</sequence>